<dbReference type="GO" id="GO:0048188">
    <property type="term" value="C:Set1C/COMPASS complex"/>
    <property type="evidence" value="ECO:0007669"/>
    <property type="project" value="InterPro"/>
</dbReference>
<dbReference type="OrthoDB" id="436852at2759"/>
<protein>
    <recommendedName>
        <fullName evidence="8">PHD-type domain-containing protein</fullName>
    </recommendedName>
</protein>
<evidence type="ECO:0000256" key="5">
    <source>
        <dbReference type="ARBA" id="ARBA00023242"/>
    </source>
</evidence>
<dbReference type="InterPro" id="IPR037869">
    <property type="entry name" value="Spp1/CFP1"/>
</dbReference>
<dbReference type="Proteomes" id="UP000268093">
    <property type="component" value="Unassembled WGS sequence"/>
</dbReference>
<dbReference type="InterPro" id="IPR011011">
    <property type="entry name" value="Znf_FYVE_PHD"/>
</dbReference>
<dbReference type="InterPro" id="IPR019786">
    <property type="entry name" value="Zinc_finger_PHD-type_CS"/>
</dbReference>
<dbReference type="InterPro" id="IPR013083">
    <property type="entry name" value="Znf_RING/FYVE/PHD"/>
</dbReference>
<evidence type="ECO:0000313" key="9">
    <source>
        <dbReference type="EMBL" id="RUP48320.1"/>
    </source>
</evidence>
<comment type="subcellular location">
    <subcellularLocation>
        <location evidence="1">Nucleus</location>
    </subcellularLocation>
</comment>
<dbReference type="PANTHER" id="PTHR46174">
    <property type="entry name" value="CXXC-TYPE ZINC FINGER PROTEIN 1"/>
    <property type="match status" value="1"/>
</dbReference>
<accession>A0A433DBW6</accession>
<feature type="compositionally biased region" description="Polar residues" evidence="7">
    <location>
        <begin position="202"/>
        <end position="229"/>
    </location>
</feature>
<comment type="caution">
    <text evidence="9">The sequence shown here is derived from an EMBL/GenBank/DDBJ whole genome shotgun (WGS) entry which is preliminary data.</text>
</comment>
<name>A0A433DBW6_9FUNG</name>
<dbReference type="PANTHER" id="PTHR46174:SF1">
    <property type="entry name" value="CXXC-TYPE ZINC FINGER PROTEIN 1"/>
    <property type="match status" value="1"/>
</dbReference>
<evidence type="ECO:0000259" key="8">
    <source>
        <dbReference type="PROSITE" id="PS50016"/>
    </source>
</evidence>
<dbReference type="AlphaFoldDB" id="A0A433DBW6"/>
<dbReference type="PROSITE" id="PS01359">
    <property type="entry name" value="ZF_PHD_1"/>
    <property type="match status" value="1"/>
</dbReference>
<evidence type="ECO:0000256" key="6">
    <source>
        <dbReference type="PROSITE-ProRule" id="PRU00146"/>
    </source>
</evidence>
<dbReference type="GO" id="GO:0008270">
    <property type="term" value="F:zinc ion binding"/>
    <property type="evidence" value="ECO:0007669"/>
    <property type="project" value="UniProtKB-KW"/>
</dbReference>
<keyword evidence="10" id="KW-1185">Reference proteome</keyword>
<feature type="compositionally biased region" description="Polar residues" evidence="7">
    <location>
        <begin position="162"/>
        <end position="177"/>
    </location>
</feature>
<dbReference type="EMBL" id="RBNI01003473">
    <property type="protein sequence ID" value="RUP48320.1"/>
    <property type="molecule type" value="Genomic_DNA"/>
</dbReference>
<dbReference type="Gene3D" id="3.30.40.10">
    <property type="entry name" value="Zinc/RING finger domain, C3HC4 (zinc finger)"/>
    <property type="match status" value="1"/>
</dbReference>
<evidence type="ECO:0000256" key="4">
    <source>
        <dbReference type="ARBA" id="ARBA00022833"/>
    </source>
</evidence>
<keyword evidence="4" id="KW-0862">Zinc</keyword>
<feature type="region of interest" description="Disordered" evidence="7">
    <location>
        <begin position="162"/>
        <end position="229"/>
    </location>
</feature>
<dbReference type="SMART" id="SM00249">
    <property type="entry name" value="PHD"/>
    <property type="match status" value="1"/>
</dbReference>
<dbReference type="InterPro" id="IPR001965">
    <property type="entry name" value="Znf_PHD"/>
</dbReference>
<dbReference type="PROSITE" id="PS50016">
    <property type="entry name" value="ZF_PHD_2"/>
    <property type="match status" value="1"/>
</dbReference>
<evidence type="ECO:0000313" key="10">
    <source>
        <dbReference type="Proteomes" id="UP000268093"/>
    </source>
</evidence>
<feature type="domain" description="PHD-type" evidence="8">
    <location>
        <begin position="236"/>
        <end position="286"/>
    </location>
</feature>
<keyword evidence="5" id="KW-0539">Nucleus</keyword>
<evidence type="ECO:0000256" key="2">
    <source>
        <dbReference type="ARBA" id="ARBA00022723"/>
    </source>
</evidence>
<organism evidence="9 10">
    <name type="scientific">Jimgerdemannia flammicorona</name>
    <dbReference type="NCBI Taxonomy" id="994334"/>
    <lineage>
        <taxon>Eukaryota</taxon>
        <taxon>Fungi</taxon>
        <taxon>Fungi incertae sedis</taxon>
        <taxon>Mucoromycota</taxon>
        <taxon>Mucoromycotina</taxon>
        <taxon>Endogonomycetes</taxon>
        <taxon>Endogonales</taxon>
        <taxon>Endogonaceae</taxon>
        <taxon>Jimgerdemannia</taxon>
    </lineage>
</organism>
<dbReference type="InterPro" id="IPR019787">
    <property type="entry name" value="Znf_PHD-finger"/>
</dbReference>
<evidence type="ECO:0000256" key="3">
    <source>
        <dbReference type="ARBA" id="ARBA00022771"/>
    </source>
</evidence>
<reference evidence="9 10" key="1">
    <citation type="journal article" date="2018" name="New Phytol.">
        <title>Phylogenomics of Endogonaceae and evolution of mycorrhizas within Mucoromycota.</title>
        <authorList>
            <person name="Chang Y."/>
            <person name="Desiro A."/>
            <person name="Na H."/>
            <person name="Sandor L."/>
            <person name="Lipzen A."/>
            <person name="Clum A."/>
            <person name="Barry K."/>
            <person name="Grigoriev I.V."/>
            <person name="Martin F.M."/>
            <person name="Stajich J.E."/>
            <person name="Smith M.E."/>
            <person name="Bonito G."/>
            <person name="Spatafora J.W."/>
        </authorList>
    </citation>
    <scope>NUCLEOTIDE SEQUENCE [LARGE SCALE GENOMIC DNA]</scope>
    <source>
        <strain evidence="9 10">GMNB39</strain>
    </source>
</reference>
<dbReference type="Pfam" id="PF00628">
    <property type="entry name" value="PHD"/>
    <property type="match status" value="1"/>
</dbReference>
<proteinExistence type="predicted"/>
<dbReference type="GO" id="GO:0045893">
    <property type="term" value="P:positive regulation of DNA-templated transcription"/>
    <property type="evidence" value="ECO:0007669"/>
    <property type="project" value="TreeGrafter"/>
</dbReference>
<dbReference type="SUPFAM" id="SSF57903">
    <property type="entry name" value="FYVE/PHD zinc finger"/>
    <property type="match status" value="1"/>
</dbReference>
<keyword evidence="3 6" id="KW-0863">Zinc-finger</keyword>
<gene>
    <name evidence="9" type="ORF">BC936DRAFT_144708</name>
</gene>
<evidence type="ECO:0000256" key="1">
    <source>
        <dbReference type="ARBA" id="ARBA00004123"/>
    </source>
</evidence>
<evidence type="ECO:0000256" key="7">
    <source>
        <dbReference type="SAM" id="MobiDB-lite"/>
    </source>
</evidence>
<keyword evidence="2" id="KW-0479">Metal-binding</keyword>
<sequence>MSSSAMTESAWSASNLDVNVGDLESYVDLPDTGEIDIVKNDGEGDGGQLVKEQEPYARYATSTTHAVHGFESGWTHINGDGSRDGSNDVPEETEHNIDDYGQDHETGWVALANVHLDQTIGDVTLIDTPHEGHDDAENMDIAAAVELTSSADTFVTPEMVFSTDSDTNTNSGHQDTVSPDLISQPPSSTTDNLRNHGRTRYQTRSSATLPKVDSANSQTSTAAAKQKNTGSKRGRKVYCICRQPDDGDTMIQCDICREWYHIACINLSEEEADKMEKFSCDTCRQVQANGGIVIGRSKYQPPDPLYGLISCWFGFCLISLRPSSFSPFLVVIVKNS</sequence>